<accession>A0A1W6SS31</accession>
<dbReference type="EC" id="3.6.1.55" evidence="12"/>
<dbReference type="InterPro" id="IPR036206">
    <property type="entry name" value="ThiamineP_synth_sf"/>
</dbReference>
<evidence type="ECO:0000256" key="1">
    <source>
        <dbReference type="ARBA" id="ARBA00001946"/>
    </source>
</evidence>
<evidence type="ECO:0000256" key="10">
    <source>
        <dbReference type="ARBA" id="ARBA00035861"/>
    </source>
</evidence>
<dbReference type="PROSITE" id="PS00893">
    <property type="entry name" value="NUDIX_BOX"/>
    <property type="match status" value="1"/>
</dbReference>
<keyword evidence="5" id="KW-0479">Metal-binding</keyword>
<dbReference type="GO" id="GO:0046872">
    <property type="term" value="F:metal ion binding"/>
    <property type="evidence" value="ECO:0007669"/>
    <property type="project" value="UniProtKB-KW"/>
</dbReference>
<evidence type="ECO:0000256" key="14">
    <source>
        <dbReference type="ARBA" id="ARBA00041592"/>
    </source>
</evidence>
<dbReference type="AlphaFoldDB" id="A0A1W6SS31"/>
<evidence type="ECO:0000256" key="13">
    <source>
        <dbReference type="ARBA" id="ARBA00040794"/>
    </source>
</evidence>
<dbReference type="RefSeq" id="WP_085922051.1">
    <property type="nucleotide sequence ID" value="NZ_CP021106.3"/>
</dbReference>
<dbReference type="Gene3D" id="3.20.20.70">
    <property type="entry name" value="Aldolase class I"/>
    <property type="match status" value="1"/>
</dbReference>
<reference evidence="18 19" key="1">
    <citation type="journal article" date="2015" name="Int. J. Syst. Evol. Microbiol.">
        <title>Nitrosospira lacus sp. nov., a psychrotolerant, ammonia-oxidizing bacterium from sandy lake sediment.</title>
        <authorList>
            <person name="Urakawa H."/>
            <person name="Garcia J.C."/>
            <person name="Nielsen J.L."/>
            <person name="Le V.Q."/>
            <person name="Kozlowski J.A."/>
            <person name="Stein L.Y."/>
            <person name="Lim C.K."/>
            <person name="Pommerening-Roser A."/>
            <person name="Martens-Habbena W."/>
            <person name="Stahl D.A."/>
            <person name="Klotz M.G."/>
        </authorList>
    </citation>
    <scope>NUCLEOTIDE SEQUENCE [LARGE SCALE GENOMIC DNA]</scope>
    <source>
        <strain evidence="18 19">APG3</strain>
    </source>
</reference>
<dbReference type="PANTHER" id="PTHR47707:SF1">
    <property type="entry name" value="NUDIX HYDROLASE FAMILY PROTEIN"/>
    <property type="match status" value="1"/>
</dbReference>
<keyword evidence="19" id="KW-1185">Reference proteome</keyword>
<dbReference type="Gene3D" id="3.90.79.10">
    <property type="entry name" value="Nucleoside Triphosphate Pyrophosphohydrolase"/>
    <property type="match status" value="1"/>
</dbReference>
<evidence type="ECO:0000256" key="9">
    <source>
        <dbReference type="ARBA" id="ARBA00023204"/>
    </source>
</evidence>
<dbReference type="Proteomes" id="UP000012179">
    <property type="component" value="Chromosome"/>
</dbReference>
<dbReference type="InterPro" id="IPR015797">
    <property type="entry name" value="NUDIX_hydrolase-like_dom_sf"/>
</dbReference>
<dbReference type="PROSITE" id="PS51462">
    <property type="entry name" value="NUDIX"/>
    <property type="match status" value="1"/>
</dbReference>
<dbReference type="KEGG" id="nlc:EBAPG3_012875"/>
<dbReference type="EMBL" id="CP021106">
    <property type="protein sequence ID" value="ARO88589.1"/>
    <property type="molecule type" value="Genomic_DNA"/>
</dbReference>
<dbReference type="InterPro" id="IPR047127">
    <property type="entry name" value="MutT-like"/>
</dbReference>
<keyword evidence="9" id="KW-0234">DNA repair</keyword>
<feature type="domain" description="Nudix hydrolase" evidence="17">
    <location>
        <begin position="5"/>
        <end position="134"/>
    </location>
</feature>
<dbReference type="InterPro" id="IPR013785">
    <property type="entry name" value="Aldolase_TIM"/>
</dbReference>
<dbReference type="Pfam" id="PF02581">
    <property type="entry name" value="TMP-TENI"/>
    <property type="match status" value="1"/>
</dbReference>
<dbReference type="GO" id="GO:0009228">
    <property type="term" value="P:thiamine biosynthetic process"/>
    <property type="evidence" value="ECO:0007669"/>
    <property type="project" value="UniProtKB-KW"/>
</dbReference>
<evidence type="ECO:0000256" key="2">
    <source>
        <dbReference type="ARBA" id="ARBA00005582"/>
    </source>
</evidence>
<dbReference type="InterPro" id="IPR020084">
    <property type="entry name" value="NUDIX_hydrolase_CS"/>
</dbReference>
<gene>
    <name evidence="18" type="ORF">EBAPG3_012875</name>
</gene>
<evidence type="ECO:0000313" key="18">
    <source>
        <dbReference type="EMBL" id="ARO88589.1"/>
    </source>
</evidence>
<dbReference type="CDD" id="cd03425">
    <property type="entry name" value="NUDIX_MutT_NudA_like"/>
    <property type="match status" value="1"/>
</dbReference>
<comment type="cofactor">
    <cofactor evidence="1">
        <name>Mg(2+)</name>
        <dbReference type="ChEBI" id="CHEBI:18420"/>
    </cofactor>
</comment>
<evidence type="ECO:0000259" key="17">
    <source>
        <dbReference type="PROSITE" id="PS51462"/>
    </source>
</evidence>
<comment type="catalytic activity">
    <reaction evidence="11">
        <text>8-oxo-GTP + H2O = 8-oxo-GMP + diphosphate + H(+)</text>
        <dbReference type="Rhea" id="RHEA:67616"/>
        <dbReference type="ChEBI" id="CHEBI:15377"/>
        <dbReference type="ChEBI" id="CHEBI:15378"/>
        <dbReference type="ChEBI" id="CHEBI:33019"/>
        <dbReference type="ChEBI" id="CHEBI:143553"/>
        <dbReference type="ChEBI" id="CHEBI:145694"/>
    </reaction>
</comment>
<sequence length="313" mass="34502">MFHPSDIVEVAAAVITRLDGGFLLARRPAGKPYAGYWEFPGGKVKPDEPLLHALKRELMEELGIYVEHAYPWITRTFTYPHATVRLHFYRVVQWHGEPYPHENQELSWQFSNNVAVEPMLPANAPVLRALDLPPVYAITNAMEVGTNLSLQQIRHAVEGGARLVQVREKEMTHESLHVFAGEVVALAHRYGAKVLINGDIGLCREAGADGIHFPSAQLMNITELPGIDLCGASCHNAEELSQAERLGMSFAVLAPVLPTQSHPEAQTLGWRKFATLVRGCSLPVYALGGLRQDDLTTAWEHGGHGIAMMRAIG</sequence>
<protein>
    <recommendedName>
        <fullName evidence="13">8-oxo-dGTP diphosphatase</fullName>
        <ecNumber evidence="12">3.6.1.55</ecNumber>
    </recommendedName>
    <alternativeName>
        <fullName evidence="16">7,8-dihydro-8-oxoguanine-triphosphatase</fullName>
    </alternativeName>
    <alternativeName>
        <fullName evidence="15">Mutator protein MutT</fullName>
    </alternativeName>
    <alternativeName>
        <fullName evidence="14">dGTP pyrophosphohydrolase</fullName>
    </alternativeName>
</protein>
<dbReference type="InterPro" id="IPR022998">
    <property type="entry name" value="ThiamineP_synth_TenI"/>
</dbReference>
<dbReference type="Pfam" id="PF00293">
    <property type="entry name" value="NUDIX"/>
    <property type="match status" value="1"/>
</dbReference>
<evidence type="ECO:0000256" key="15">
    <source>
        <dbReference type="ARBA" id="ARBA00041979"/>
    </source>
</evidence>
<dbReference type="GO" id="GO:0006281">
    <property type="term" value="P:DNA repair"/>
    <property type="evidence" value="ECO:0007669"/>
    <property type="project" value="UniProtKB-KW"/>
</dbReference>
<dbReference type="GO" id="GO:0044715">
    <property type="term" value="F:8-oxo-dGDP phosphatase activity"/>
    <property type="evidence" value="ECO:0007669"/>
    <property type="project" value="TreeGrafter"/>
</dbReference>
<dbReference type="CDD" id="cd00564">
    <property type="entry name" value="TMP_TenI"/>
    <property type="match status" value="1"/>
</dbReference>
<dbReference type="PANTHER" id="PTHR47707">
    <property type="entry name" value="8-OXO-DGTP DIPHOSPHATASE"/>
    <property type="match status" value="1"/>
</dbReference>
<evidence type="ECO:0000256" key="3">
    <source>
        <dbReference type="ARBA" id="ARBA00022457"/>
    </source>
</evidence>
<dbReference type="GO" id="GO:0006260">
    <property type="term" value="P:DNA replication"/>
    <property type="evidence" value="ECO:0007669"/>
    <property type="project" value="UniProtKB-KW"/>
</dbReference>
<dbReference type="NCBIfam" id="NF006530">
    <property type="entry name" value="PRK08999.1"/>
    <property type="match status" value="1"/>
</dbReference>
<keyword evidence="8" id="KW-0460">Magnesium</keyword>
<evidence type="ECO:0000256" key="11">
    <source>
        <dbReference type="ARBA" id="ARBA00036904"/>
    </source>
</evidence>
<evidence type="ECO:0000256" key="5">
    <source>
        <dbReference type="ARBA" id="ARBA00022723"/>
    </source>
</evidence>
<evidence type="ECO:0000256" key="12">
    <source>
        <dbReference type="ARBA" id="ARBA00038905"/>
    </source>
</evidence>
<dbReference type="OrthoDB" id="9810648at2"/>
<name>A0A1W6SS31_9PROT</name>
<dbReference type="GO" id="GO:0008413">
    <property type="term" value="F:8-oxo-7,8-dihydroguanosine triphosphate pyrophosphatase activity"/>
    <property type="evidence" value="ECO:0007669"/>
    <property type="project" value="TreeGrafter"/>
</dbReference>
<comment type="catalytic activity">
    <reaction evidence="10">
        <text>8-oxo-dGTP + H2O = 8-oxo-dGMP + diphosphate + H(+)</text>
        <dbReference type="Rhea" id="RHEA:31575"/>
        <dbReference type="ChEBI" id="CHEBI:15377"/>
        <dbReference type="ChEBI" id="CHEBI:15378"/>
        <dbReference type="ChEBI" id="CHEBI:33019"/>
        <dbReference type="ChEBI" id="CHEBI:63224"/>
        <dbReference type="ChEBI" id="CHEBI:77896"/>
        <dbReference type="EC" id="3.6.1.55"/>
    </reaction>
</comment>
<keyword evidence="4" id="KW-0235">DNA replication</keyword>
<proteinExistence type="inferred from homology"/>
<keyword evidence="6" id="KW-0227">DNA damage</keyword>
<comment type="similarity">
    <text evidence="2">Belongs to the Nudix hydrolase family.</text>
</comment>
<dbReference type="GO" id="GO:0035539">
    <property type="term" value="F:8-oxo-7,8-dihydrodeoxyguanosine triphosphate pyrophosphatase activity"/>
    <property type="evidence" value="ECO:0007669"/>
    <property type="project" value="UniProtKB-EC"/>
</dbReference>
<keyword evidence="7" id="KW-0378">Hydrolase</keyword>
<evidence type="ECO:0000256" key="7">
    <source>
        <dbReference type="ARBA" id="ARBA00022801"/>
    </source>
</evidence>
<dbReference type="SUPFAM" id="SSF51391">
    <property type="entry name" value="Thiamin phosphate synthase"/>
    <property type="match status" value="1"/>
</dbReference>
<dbReference type="GO" id="GO:0044716">
    <property type="term" value="F:8-oxo-GDP phosphatase activity"/>
    <property type="evidence" value="ECO:0007669"/>
    <property type="project" value="TreeGrafter"/>
</dbReference>
<organism evidence="18 19">
    <name type="scientific">Nitrosospira lacus</name>
    <dbReference type="NCBI Taxonomy" id="1288494"/>
    <lineage>
        <taxon>Bacteria</taxon>
        <taxon>Pseudomonadati</taxon>
        <taxon>Pseudomonadota</taxon>
        <taxon>Betaproteobacteria</taxon>
        <taxon>Nitrosomonadales</taxon>
        <taxon>Nitrosomonadaceae</taxon>
        <taxon>Nitrosospira</taxon>
    </lineage>
</organism>
<dbReference type="InterPro" id="IPR000086">
    <property type="entry name" value="NUDIX_hydrolase_dom"/>
</dbReference>
<evidence type="ECO:0000256" key="8">
    <source>
        <dbReference type="ARBA" id="ARBA00022842"/>
    </source>
</evidence>
<evidence type="ECO:0000313" key="19">
    <source>
        <dbReference type="Proteomes" id="UP000012179"/>
    </source>
</evidence>
<keyword evidence="3" id="KW-0515">Mutator protein</keyword>
<evidence type="ECO:0000256" key="4">
    <source>
        <dbReference type="ARBA" id="ARBA00022705"/>
    </source>
</evidence>
<dbReference type="SUPFAM" id="SSF55811">
    <property type="entry name" value="Nudix"/>
    <property type="match status" value="1"/>
</dbReference>
<evidence type="ECO:0000256" key="16">
    <source>
        <dbReference type="ARBA" id="ARBA00042798"/>
    </source>
</evidence>
<evidence type="ECO:0000256" key="6">
    <source>
        <dbReference type="ARBA" id="ARBA00022763"/>
    </source>
</evidence>